<protein>
    <submittedName>
        <fullName evidence="2">Uncharacterized protein</fullName>
    </submittedName>
</protein>
<dbReference type="EMBL" id="CAADFQ010000041">
    <property type="protein sequence ID" value="VFK33166.1"/>
    <property type="molecule type" value="Genomic_DNA"/>
</dbReference>
<dbReference type="AlphaFoldDB" id="A0A450XV65"/>
<proteinExistence type="predicted"/>
<name>A0A450XV65_9GAMM</name>
<dbReference type="EMBL" id="CAADGH010000039">
    <property type="protein sequence ID" value="VFK76031.1"/>
    <property type="molecule type" value="Genomic_DNA"/>
</dbReference>
<dbReference type="EMBL" id="CAADFO010000057">
    <property type="protein sequence ID" value="VFK29982.1"/>
    <property type="molecule type" value="Genomic_DNA"/>
</dbReference>
<evidence type="ECO:0000313" key="2">
    <source>
        <dbReference type="EMBL" id="VFK33166.1"/>
    </source>
</evidence>
<gene>
    <name evidence="1" type="ORF">BECKMB1821G_GA0114241_105710</name>
    <name evidence="3" type="ORF">BECKMB1821H_GA0114242_103910</name>
    <name evidence="2" type="ORF">BECKMB1821I_GA0114274_104110</name>
</gene>
<accession>A0A450XV65</accession>
<reference evidence="2" key="1">
    <citation type="submission" date="2019-02" db="EMBL/GenBank/DDBJ databases">
        <authorList>
            <person name="Gruber-Vodicka R. H."/>
            <person name="Seah K. B. B."/>
        </authorList>
    </citation>
    <scope>NUCLEOTIDE SEQUENCE</scope>
    <source>
        <strain evidence="1">BECK_BZ197</strain>
        <strain evidence="3">BECK_BZ198</strain>
        <strain evidence="2">BECK_BZ199</strain>
    </source>
</reference>
<evidence type="ECO:0000313" key="3">
    <source>
        <dbReference type="EMBL" id="VFK76031.1"/>
    </source>
</evidence>
<evidence type="ECO:0000313" key="1">
    <source>
        <dbReference type="EMBL" id="VFK29982.1"/>
    </source>
</evidence>
<sequence>MTAESDLIVTDFSVFPESAVTIPESTVILPEYLRIEKTKILGNRRSCKDPPRLGSGAKR</sequence>
<organism evidence="2">
    <name type="scientific">Candidatus Kentrum sp. MB</name>
    <dbReference type="NCBI Taxonomy" id="2138164"/>
    <lineage>
        <taxon>Bacteria</taxon>
        <taxon>Pseudomonadati</taxon>
        <taxon>Pseudomonadota</taxon>
        <taxon>Gammaproteobacteria</taxon>
        <taxon>Candidatus Kentrum</taxon>
    </lineage>
</organism>